<feature type="non-terminal residue" evidence="2">
    <location>
        <position position="159"/>
    </location>
</feature>
<reference evidence="2" key="1">
    <citation type="journal article" date="2014" name="Front. Microbiol.">
        <title>High frequency of phylogenetically diverse reductive dehalogenase-homologous genes in deep subseafloor sedimentary metagenomes.</title>
        <authorList>
            <person name="Kawai M."/>
            <person name="Futagami T."/>
            <person name="Toyoda A."/>
            <person name="Takaki Y."/>
            <person name="Nishi S."/>
            <person name="Hori S."/>
            <person name="Arai W."/>
            <person name="Tsubouchi T."/>
            <person name="Morono Y."/>
            <person name="Uchiyama I."/>
            <person name="Ito T."/>
            <person name="Fujiyama A."/>
            <person name="Inagaki F."/>
            <person name="Takami H."/>
        </authorList>
    </citation>
    <scope>NUCLEOTIDE SEQUENCE</scope>
    <source>
        <strain evidence="2">Expedition CK06-06</strain>
    </source>
</reference>
<proteinExistence type="predicted"/>
<gene>
    <name evidence="2" type="ORF">S01H4_36900</name>
</gene>
<dbReference type="AlphaFoldDB" id="X1BJF2"/>
<sequence length="159" mass="17720">MKIKLKKIDAIIVVALIVVAGLFLYRAGYISLPLFDGKVTPPEDENVTTPPPEIPTPPTSFIPSFRRDVSPEDEGVHYDKIRISREWWYFGAVFNDEDSELKDWSVSISFNHMALGDLLGTLKPDLLVVVLHGENGETFGGMVNKKRYLGILNSGTLMA</sequence>
<accession>X1BJF2</accession>
<comment type="caution">
    <text evidence="2">The sequence shown here is derived from an EMBL/GenBank/DDBJ whole genome shotgun (WGS) entry which is preliminary data.</text>
</comment>
<dbReference type="EMBL" id="BART01019769">
    <property type="protein sequence ID" value="GAG95999.1"/>
    <property type="molecule type" value="Genomic_DNA"/>
</dbReference>
<evidence type="ECO:0000256" key="1">
    <source>
        <dbReference type="SAM" id="Phobius"/>
    </source>
</evidence>
<protein>
    <submittedName>
        <fullName evidence="2">Uncharacterized protein</fullName>
    </submittedName>
</protein>
<feature type="transmembrane region" description="Helical" evidence="1">
    <location>
        <begin position="12"/>
        <end position="32"/>
    </location>
</feature>
<keyword evidence="1" id="KW-0812">Transmembrane</keyword>
<keyword evidence="1" id="KW-1133">Transmembrane helix</keyword>
<evidence type="ECO:0000313" key="2">
    <source>
        <dbReference type="EMBL" id="GAG95999.1"/>
    </source>
</evidence>
<keyword evidence="1" id="KW-0472">Membrane</keyword>
<organism evidence="2">
    <name type="scientific">marine sediment metagenome</name>
    <dbReference type="NCBI Taxonomy" id="412755"/>
    <lineage>
        <taxon>unclassified sequences</taxon>
        <taxon>metagenomes</taxon>
        <taxon>ecological metagenomes</taxon>
    </lineage>
</organism>
<name>X1BJF2_9ZZZZ</name>